<dbReference type="Pfam" id="PF05016">
    <property type="entry name" value="ParE_toxin"/>
    <property type="match status" value="1"/>
</dbReference>
<gene>
    <name evidence="3" type="ORF">JJB97_17895</name>
</gene>
<organism evidence="3 4">
    <name type="scientific">Tenebrionibacter intestinalis</name>
    <dbReference type="NCBI Taxonomy" id="2799638"/>
    <lineage>
        <taxon>Bacteria</taxon>
        <taxon>Pseudomonadati</taxon>
        <taxon>Pseudomonadota</taxon>
        <taxon>Gammaproteobacteria</taxon>
        <taxon>Enterobacterales</taxon>
        <taxon>Enterobacteriaceae</taxon>
        <taxon>Tenebrionibacter/Tenebrionicola group</taxon>
        <taxon>Tenebrionibacter</taxon>
    </lineage>
</organism>
<dbReference type="PANTHER" id="PTHR33755">
    <property type="entry name" value="TOXIN PARE1-RELATED"/>
    <property type="match status" value="1"/>
</dbReference>
<dbReference type="EMBL" id="JAEPBH010000119">
    <property type="protein sequence ID" value="MBK4717141.1"/>
    <property type="molecule type" value="Genomic_DNA"/>
</dbReference>
<dbReference type="Proteomes" id="UP000659047">
    <property type="component" value="Unassembled WGS sequence"/>
</dbReference>
<evidence type="ECO:0000313" key="4">
    <source>
        <dbReference type="Proteomes" id="UP000659047"/>
    </source>
</evidence>
<keyword evidence="2" id="KW-1277">Toxin-antitoxin system</keyword>
<comment type="similarity">
    <text evidence="1">Belongs to the RelE toxin family.</text>
</comment>
<reference evidence="3" key="1">
    <citation type="submission" date="2021-01" db="EMBL/GenBank/DDBJ databases">
        <title>Intestinitalea alba gen. nov., sp. nov., a novel genus of the family Enterobacteriaceae, isolated from the gut of the plastic-eating mealworm Tenebrio molitor L.</title>
        <authorList>
            <person name="Yang Y."/>
        </authorList>
    </citation>
    <scope>NUCLEOTIDE SEQUENCE</scope>
    <source>
        <strain evidence="3">BIT-L3</strain>
    </source>
</reference>
<evidence type="ECO:0000256" key="1">
    <source>
        <dbReference type="ARBA" id="ARBA00006226"/>
    </source>
</evidence>
<dbReference type="PANTHER" id="PTHR33755:SF6">
    <property type="entry name" value="PLASMID STABILIZATION SYSTEM PROTEIN"/>
    <property type="match status" value="1"/>
</dbReference>
<dbReference type="InterPro" id="IPR035093">
    <property type="entry name" value="RelE/ParE_toxin_dom_sf"/>
</dbReference>
<protein>
    <submittedName>
        <fullName evidence="3">Type II toxin-antitoxin system RelE/ParE family toxin</fullName>
    </submittedName>
</protein>
<proteinExistence type="inferred from homology"/>
<keyword evidence="4" id="KW-1185">Reference proteome</keyword>
<accession>A0A8K0V785</accession>
<name>A0A8K0V785_9ENTR</name>
<sequence>MKVLWTAEALQDRTAIWEYLVERNPQAAVELDERFSESASRLAEHPQMGVGGQINGTRELVPHEHYRLIYELDEERETVWIVTLIHTARCWPPVSADRPQG</sequence>
<evidence type="ECO:0000256" key="2">
    <source>
        <dbReference type="ARBA" id="ARBA00022649"/>
    </source>
</evidence>
<dbReference type="RefSeq" id="WP_227531390.1">
    <property type="nucleotide sequence ID" value="NZ_JAEPBH010000119.1"/>
</dbReference>
<dbReference type="NCBIfam" id="TIGR02385">
    <property type="entry name" value="RelE_StbE"/>
    <property type="match status" value="1"/>
</dbReference>
<dbReference type="Gene3D" id="3.30.2310.20">
    <property type="entry name" value="RelE-like"/>
    <property type="match status" value="1"/>
</dbReference>
<dbReference type="AlphaFoldDB" id="A0A8K0V785"/>
<dbReference type="InterPro" id="IPR007712">
    <property type="entry name" value="RelE/ParE_toxin"/>
</dbReference>
<evidence type="ECO:0000313" key="3">
    <source>
        <dbReference type="EMBL" id="MBK4717141.1"/>
    </source>
</evidence>
<dbReference type="InterPro" id="IPR051803">
    <property type="entry name" value="TA_system_RelE-like_toxin"/>
</dbReference>
<comment type="caution">
    <text evidence="3">The sequence shown here is derived from an EMBL/GenBank/DDBJ whole genome shotgun (WGS) entry which is preliminary data.</text>
</comment>